<evidence type="ECO:0000256" key="10">
    <source>
        <dbReference type="PIRSR" id="PIRSR016496-1"/>
    </source>
</evidence>
<dbReference type="GO" id="GO:0102043">
    <property type="term" value="F:isopentenyl phosphate kinase activity"/>
    <property type="evidence" value="ECO:0007669"/>
    <property type="project" value="UniProtKB-EC"/>
</dbReference>
<comment type="similarity">
    <text evidence="1">Belongs to the isopentenyl phosphate kinase family.</text>
</comment>
<feature type="site" description="Transition state stabilizer" evidence="11">
    <location>
        <position position="17"/>
    </location>
</feature>
<evidence type="ECO:0000256" key="3">
    <source>
        <dbReference type="ARBA" id="ARBA00017267"/>
    </source>
</evidence>
<feature type="binding site" evidence="10">
    <location>
        <begin position="8"/>
        <end position="12"/>
    </location>
    <ligand>
        <name>ATP</name>
        <dbReference type="ChEBI" id="CHEBI:30616"/>
    </ligand>
</feature>
<keyword evidence="7 10" id="KW-0067">ATP-binding</keyword>
<dbReference type="GO" id="GO:0005524">
    <property type="term" value="F:ATP binding"/>
    <property type="evidence" value="ECO:0007669"/>
    <property type="project" value="UniProtKB-KW"/>
</dbReference>
<dbReference type="Proteomes" id="UP000178647">
    <property type="component" value="Unassembled WGS sequence"/>
</dbReference>
<keyword evidence="4" id="KW-0808">Transferase</keyword>
<dbReference type="GO" id="GO:0005829">
    <property type="term" value="C:cytosol"/>
    <property type="evidence" value="ECO:0007669"/>
    <property type="project" value="TreeGrafter"/>
</dbReference>
<keyword evidence="5 10" id="KW-0547">Nucleotide-binding</keyword>
<dbReference type="AlphaFoldDB" id="A0A1G2EG25"/>
<feature type="binding site" evidence="10">
    <location>
        <position position="54"/>
    </location>
    <ligand>
        <name>substrate</name>
    </ligand>
</feature>
<evidence type="ECO:0000256" key="9">
    <source>
        <dbReference type="ARBA" id="ARBA00049063"/>
    </source>
</evidence>
<dbReference type="EC" id="2.7.4.26" evidence="2"/>
<name>A0A1G2EG25_9BACT</name>
<dbReference type="STRING" id="1801672.A2896_02795"/>
<sequence>MEKIAIVKIGGSVITYKAKSGTPTLRKKVLVQLARELSFYSGFKKEKIILVHGTGSFGHLLAKKYQLGNLQEKQKDKLGVALTRQSVQKLNSSLADIFLESGCPLFPLPPASLIRQKNGRIEFFDAEVIELLLTLGFIPVLHGDVVVDKNSQFSICSGDQIVSYLSNLFLAERVFFLTDVDGVFSYDPKQNPKAKVIKEIKRKKLPAIIAGINNQSSFDTTNSMKGKLSEIADIKCDVDVFNGLIKGNFLKALKGKRVGTRIIS</sequence>
<feature type="domain" description="Aspartate/glutamate/uridylate kinase" evidence="12">
    <location>
        <begin position="3"/>
        <end position="232"/>
    </location>
</feature>
<dbReference type="EMBL" id="MHMH01000018">
    <property type="protein sequence ID" value="OGZ24158.1"/>
    <property type="molecule type" value="Genomic_DNA"/>
</dbReference>
<evidence type="ECO:0000259" key="12">
    <source>
        <dbReference type="Pfam" id="PF00696"/>
    </source>
</evidence>
<dbReference type="Gene3D" id="3.40.1160.10">
    <property type="entry name" value="Acetylglutamate kinase-like"/>
    <property type="match status" value="1"/>
</dbReference>
<feature type="binding site" evidence="10">
    <location>
        <position position="179"/>
    </location>
    <ligand>
        <name>ATP</name>
        <dbReference type="ChEBI" id="CHEBI:30616"/>
    </ligand>
</feature>
<keyword evidence="8" id="KW-0414">Isoprene biosynthesis</keyword>
<feature type="binding site" evidence="10">
    <location>
        <position position="55"/>
    </location>
    <ligand>
        <name>ATP</name>
        <dbReference type="ChEBI" id="CHEBI:30616"/>
    </ligand>
</feature>
<proteinExistence type="inferred from homology"/>
<evidence type="ECO:0000256" key="8">
    <source>
        <dbReference type="ARBA" id="ARBA00023229"/>
    </source>
</evidence>
<accession>A0A1G2EG25</accession>
<feature type="binding site" evidence="10">
    <location>
        <position position="158"/>
    </location>
    <ligand>
        <name>substrate</name>
    </ligand>
</feature>
<dbReference type="PIRSF" id="PIRSF016496">
    <property type="entry name" value="Kin_FomA"/>
    <property type="match status" value="1"/>
</dbReference>
<evidence type="ECO:0000256" key="2">
    <source>
        <dbReference type="ARBA" id="ARBA00012908"/>
    </source>
</evidence>
<dbReference type="CDD" id="cd04241">
    <property type="entry name" value="AAK_FomA-like"/>
    <property type="match status" value="1"/>
</dbReference>
<dbReference type="NCBIfam" id="NF040647">
    <property type="entry name" value="IPPK_Arch"/>
    <property type="match status" value="1"/>
</dbReference>
<dbReference type="PANTHER" id="PTHR43654:SF1">
    <property type="entry name" value="ISOPENTENYL PHOSPHATE KINASE"/>
    <property type="match status" value="1"/>
</dbReference>
<dbReference type="PANTHER" id="PTHR43654">
    <property type="entry name" value="GLUTAMATE 5-KINASE"/>
    <property type="match status" value="1"/>
</dbReference>
<dbReference type="InterPro" id="IPR036393">
    <property type="entry name" value="AceGlu_kinase-like_sf"/>
</dbReference>
<evidence type="ECO:0000256" key="7">
    <source>
        <dbReference type="ARBA" id="ARBA00022840"/>
    </source>
</evidence>
<evidence type="ECO:0000313" key="13">
    <source>
        <dbReference type="EMBL" id="OGZ24158.1"/>
    </source>
</evidence>
<feature type="binding site" evidence="10">
    <location>
        <position position="223"/>
    </location>
    <ligand>
        <name>ATP</name>
        <dbReference type="ChEBI" id="CHEBI:30616"/>
    </ligand>
</feature>
<organism evidence="13 14">
    <name type="scientific">Candidatus Nealsonbacteria bacterium RIFCSPLOWO2_01_FULL_43_32</name>
    <dbReference type="NCBI Taxonomy" id="1801672"/>
    <lineage>
        <taxon>Bacteria</taxon>
        <taxon>Candidatus Nealsoniibacteriota</taxon>
    </lineage>
</organism>
<comment type="catalytic activity">
    <reaction evidence="9">
        <text>isopentenyl phosphate + ATP = isopentenyl diphosphate + ADP</text>
        <dbReference type="Rhea" id="RHEA:33963"/>
        <dbReference type="ChEBI" id="CHEBI:30616"/>
        <dbReference type="ChEBI" id="CHEBI:65078"/>
        <dbReference type="ChEBI" id="CHEBI:128769"/>
        <dbReference type="ChEBI" id="CHEBI:456216"/>
        <dbReference type="EC" id="2.7.4.26"/>
    </reaction>
</comment>
<dbReference type="InterPro" id="IPR001048">
    <property type="entry name" value="Asp/Glu/Uridylate_kinase"/>
</dbReference>
<evidence type="ECO:0000313" key="14">
    <source>
        <dbReference type="Proteomes" id="UP000178647"/>
    </source>
</evidence>
<evidence type="ECO:0000256" key="1">
    <source>
        <dbReference type="ARBA" id="ARBA00010540"/>
    </source>
</evidence>
<keyword evidence="6" id="KW-0418">Kinase</keyword>
<evidence type="ECO:0000256" key="4">
    <source>
        <dbReference type="ARBA" id="ARBA00022679"/>
    </source>
</evidence>
<reference evidence="13 14" key="1">
    <citation type="journal article" date="2016" name="Nat. Commun.">
        <title>Thousands of microbial genomes shed light on interconnected biogeochemical processes in an aquifer system.</title>
        <authorList>
            <person name="Anantharaman K."/>
            <person name="Brown C.T."/>
            <person name="Hug L.A."/>
            <person name="Sharon I."/>
            <person name="Castelle C.J."/>
            <person name="Probst A.J."/>
            <person name="Thomas B.C."/>
            <person name="Singh A."/>
            <person name="Wilkins M.J."/>
            <person name="Karaoz U."/>
            <person name="Brodie E.L."/>
            <person name="Williams K.H."/>
            <person name="Hubbard S.S."/>
            <person name="Banfield J.F."/>
        </authorList>
    </citation>
    <scope>NUCLEOTIDE SEQUENCE [LARGE SCALE GENOMIC DNA]</scope>
</reference>
<dbReference type="GO" id="GO:0016301">
    <property type="term" value="F:kinase activity"/>
    <property type="evidence" value="ECO:0007669"/>
    <property type="project" value="UniProtKB-KW"/>
</dbReference>
<gene>
    <name evidence="13" type="ORF">A2896_02795</name>
</gene>
<dbReference type="GO" id="GO:0016114">
    <property type="term" value="P:terpenoid biosynthetic process"/>
    <property type="evidence" value="ECO:0007669"/>
    <property type="project" value="TreeGrafter"/>
</dbReference>
<evidence type="ECO:0000256" key="5">
    <source>
        <dbReference type="ARBA" id="ARBA00022741"/>
    </source>
</evidence>
<comment type="caution">
    <text evidence="13">The sequence shown here is derived from an EMBL/GenBank/DDBJ whole genome shotgun (WGS) entry which is preliminary data.</text>
</comment>
<feature type="binding site" evidence="10">
    <location>
        <position position="59"/>
    </location>
    <ligand>
        <name>substrate</name>
    </ligand>
</feature>
<protein>
    <recommendedName>
        <fullName evidence="3">Isopentenyl phosphate kinase</fullName>
        <ecNumber evidence="2">2.7.4.26</ecNumber>
    </recommendedName>
</protein>
<feature type="binding site" evidence="10">
    <location>
        <position position="227"/>
    </location>
    <ligand>
        <name>ATP</name>
        <dbReference type="ChEBI" id="CHEBI:30616"/>
    </ligand>
</feature>
<dbReference type="Pfam" id="PF00696">
    <property type="entry name" value="AA_kinase"/>
    <property type="match status" value="1"/>
</dbReference>
<evidence type="ECO:0000256" key="11">
    <source>
        <dbReference type="PIRSR" id="PIRSR016496-2"/>
    </source>
</evidence>
<dbReference type="SUPFAM" id="SSF53633">
    <property type="entry name" value="Carbamate kinase-like"/>
    <property type="match status" value="1"/>
</dbReference>
<evidence type="ECO:0000256" key="6">
    <source>
        <dbReference type="ARBA" id="ARBA00022777"/>
    </source>
</evidence>
<dbReference type="InterPro" id="IPR024192">
    <property type="entry name" value="Fosfomycin_R_FomA-type"/>
</dbReference>